<comment type="caution">
    <text evidence="8">The sequence shown here is derived from an EMBL/GenBank/DDBJ whole genome shotgun (WGS) entry which is preliminary data.</text>
</comment>
<dbReference type="GO" id="GO:0005524">
    <property type="term" value="F:ATP binding"/>
    <property type="evidence" value="ECO:0007669"/>
    <property type="project" value="UniProtKB-KW"/>
</dbReference>
<dbReference type="PANTHER" id="PTHR42711">
    <property type="entry name" value="ABC TRANSPORTER ATP-BINDING PROTEIN"/>
    <property type="match status" value="1"/>
</dbReference>
<dbReference type="SUPFAM" id="SSF52540">
    <property type="entry name" value="P-loop containing nucleoside triphosphate hydrolases"/>
    <property type="match status" value="1"/>
</dbReference>
<organism evidence="8 9">
    <name type="scientific">Nocardioides marmoribigeumensis</name>
    <dbReference type="NCBI Taxonomy" id="433649"/>
    <lineage>
        <taxon>Bacteria</taxon>
        <taxon>Bacillati</taxon>
        <taxon>Actinomycetota</taxon>
        <taxon>Actinomycetes</taxon>
        <taxon>Propionibacteriales</taxon>
        <taxon>Nocardioidaceae</taxon>
        <taxon>Nocardioides</taxon>
    </lineage>
</organism>
<dbReference type="Proteomes" id="UP001183648">
    <property type="component" value="Unassembled WGS sequence"/>
</dbReference>
<dbReference type="InterPro" id="IPR003593">
    <property type="entry name" value="AAA+_ATPase"/>
</dbReference>
<dbReference type="InterPro" id="IPR003439">
    <property type="entry name" value="ABC_transporter-like_ATP-bd"/>
</dbReference>
<keyword evidence="4" id="KW-0547">Nucleotide-binding</keyword>
<dbReference type="SMART" id="SM00382">
    <property type="entry name" value="AAA"/>
    <property type="match status" value="1"/>
</dbReference>
<dbReference type="InterPro" id="IPR050763">
    <property type="entry name" value="ABC_transporter_ATP-binding"/>
</dbReference>
<dbReference type="EMBL" id="JAVDYG010000001">
    <property type="protein sequence ID" value="MDR7360673.1"/>
    <property type="molecule type" value="Genomic_DNA"/>
</dbReference>
<keyword evidence="9" id="KW-1185">Reference proteome</keyword>
<dbReference type="CDD" id="cd03230">
    <property type="entry name" value="ABC_DR_subfamily_A"/>
    <property type="match status" value="1"/>
</dbReference>
<dbReference type="Gene3D" id="3.40.50.300">
    <property type="entry name" value="P-loop containing nucleotide triphosphate hydrolases"/>
    <property type="match status" value="1"/>
</dbReference>
<name>A0ABU2BSH4_9ACTN</name>
<evidence type="ECO:0000313" key="9">
    <source>
        <dbReference type="Proteomes" id="UP001183648"/>
    </source>
</evidence>
<evidence type="ECO:0000313" key="8">
    <source>
        <dbReference type="EMBL" id="MDR7360673.1"/>
    </source>
</evidence>
<evidence type="ECO:0000256" key="3">
    <source>
        <dbReference type="ARBA" id="ARBA00022448"/>
    </source>
</evidence>
<dbReference type="InterPro" id="IPR017871">
    <property type="entry name" value="ABC_transporter-like_CS"/>
</dbReference>
<dbReference type="PANTHER" id="PTHR42711:SF5">
    <property type="entry name" value="ABC TRANSPORTER ATP-BINDING PROTEIN NATA"/>
    <property type="match status" value="1"/>
</dbReference>
<keyword evidence="6" id="KW-0046">Antibiotic resistance</keyword>
<dbReference type="InterPro" id="IPR027417">
    <property type="entry name" value="P-loop_NTPase"/>
</dbReference>
<sequence length="303" mass="33192">MSEVVRTDALSKRYGRTTAVRSLDLVVHRGSIFGYLGPNGAGKTTTIRMLVGLLRPTSGSATVLGHDVVRDRDEMQRRVGYLPGAFVAYPDLTAWEYLRFLGHLRGGIDETRVAGLAGRLSLDLDRHIGTMSHGNKQKVGIVQALAHDPELVVLDEPTSGLDPLVQREFLEILREHRDAGTTVLLSSHVLSEVEAVADEVAILRDGALVVVEAVDRLKARAQRRVDLVLEHDGAVATLLRTPGVHRVDGTGRRLQVSVEGSMAALFSAAAPYGIERAVTHEPGLEEIFLGYYEQHHEHEEVVR</sequence>
<proteinExistence type="inferred from homology"/>
<comment type="subcellular location">
    <subcellularLocation>
        <location evidence="1">Cell membrane</location>
        <topology evidence="1">Peripheral membrane protein</topology>
    </subcellularLocation>
</comment>
<evidence type="ECO:0000256" key="6">
    <source>
        <dbReference type="ARBA" id="ARBA00023251"/>
    </source>
</evidence>
<dbReference type="PROSITE" id="PS50893">
    <property type="entry name" value="ABC_TRANSPORTER_2"/>
    <property type="match status" value="1"/>
</dbReference>
<feature type="domain" description="ABC transporter" evidence="7">
    <location>
        <begin position="5"/>
        <end position="230"/>
    </location>
</feature>
<dbReference type="Pfam" id="PF00005">
    <property type="entry name" value="ABC_tran"/>
    <property type="match status" value="1"/>
</dbReference>
<evidence type="ECO:0000259" key="7">
    <source>
        <dbReference type="PROSITE" id="PS50893"/>
    </source>
</evidence>
<evidence type="ECO:0000256" key="1">
    <source>
        <dbReference type="ARBA" id="ARBA00004202"/>
    </source>
</evidence>
<dbReference type="PROSITE" id="PS00211">
    <property type="entry name" value="ABC_TRANSPORTER_1"/>
    <property type="match status" value="1"/>
</dbReference>
<gene>
    <name evidence="8" type="ORF">J2S63_000226</name>
</gene>
<reference evidence="8 9" key="1">
    <citation type="submission" date="2023-07" db="EMBL/GenBank/DDBJ databases">
        <title>Sequencing the genomes of 1000 actinobacteria strains.</title>
        <authorList>
            <person name="Klenk H.-P."/>
        </authorList>
    </citation>
    <scope>NUCLEOTIDE SEQUENCE [LARGE SCALE GENOMIC DNA]</scope>
    <source>
        <strain evidence="8 9">DSM 19426</strain>
    </source>
</reference>
<evidence type="ECO:0000256" key="4">
    <source>
        <dbReference type="ARBA" id="ARBA00022741"/>
    </source>
</evidence>
<evidence type="ECO:0000256" key="2">
    <source>
        <dbReference type="ARBA" id="ARBA00005417"/>
    </source>
</evidence>
<keyword evidence="3" id="KW-0813">Transport</keyword>
<evidence type="ECO:0000256" key="5">
    <source>
        <dbReference type="ARBA" id="ARBA00022840"/>
    </source>
</evidence>
<protein>
    <submittedName>
        <fullName evidence="8">ABC-2 type transport system ATP-binding protein</fullName>
    </submittedName>
</protein>
<dbReference type="RefSeq" id="WP_310297487.1">
    <property type="nucleotide sequence ID" value="NZ_BAAAPS010000011.1"/>
</dbReference>
<keyword evidence="5 8" id="KW-0067">ATP-binding</keyword>
<comment type="similarity">
    <text evidence="2">Belongs to the ABC transporter superfamily.</text>
</comment>
<accession>A0ABU2BSH4</accession>